<dbReference type="STRING" id="146817.SAMN04488502_105181"/>
<evidence type="ECO:0000256" key="6">
    <source>
        <dbReference type="PROSITE-ProRule" id="PRU00552"/>
    </source>
</evidence>
<evidence type="ECO:0000256" key="7">
    <source>
        <dbReference type="SAM" id="MobiDB-lite"/>
    </source>
</evidence>
<dbReference type="GO" id="GO:0005829">
    <property type="term" value="C:cytosol"/>
    <property type="evidence" value="ECO:0007669"/>
    <property type="project" value="TreeGrafter"/>
</dbReference>
<dbReference type="Gene3D" id="3.40.50.300">
    <property type="entry name" value="P-loop containing nucleotide triphosphate hydrolases"/>
    <property type="match status" value="2"/>
</dbReference>
<dbReference type="InterPro" id="IPR014001">
    <property type="entry name" value="Helicase_ATP-bd"/>
</dbReference>
<evidence type="ECO:0000313" key="12">
    <source>
        <dbReference type="Proteomes" id="UP000214880"/>
    </source>
</evidence>
<dbReference type="SMART" id="SM00487">
    <property type="entry name" value="DEXDc"/>
    <property type="match status" value="1"/>
</dbReference>
<dbReference type="PANTHER" id="PTHR47959">
    <property type="entry name" value="ATP-DEPENDENT RNA HELICASE RHLE-RELATED"/>
    <property type="match status" value="1"/>
</dbReference>
<dbReference type="Pfam" id="PF00271">
    <property type="entry name" value="Helicase_C"/>
    <property type="match status" value="1"/>
</dbReference>
<keyword evidence="4" id="KW-0067">ATP-binding</keyword>
<keyword evidence="2" id="KW-0378">Hydrolase</keyword>
<dbReference type="InterPro" id="IPR011545">
    <property type="entry name" value="DEAD/DEAH_box_helicase_dom"/>
</dbReference>
<feature type="short sequence motif" description="Q motif" evidence="6">
    <location>
        <begin position="3"/>
        <end position="31"/>
    </location>
</feature>
<keyword evidence="1" id="KW-0547">Nucleotide-binding</keyword>
<feature type="compositionally biased region" description="Basic residues" evidence="7">
    <location>
        <begin position="432"/>
        <end position="441"/>
    </location>
</feature>
<sequence length="441" mass="48206">MSIDFLALGIRAELNTCLKEMGITVPTPVQEQAIPLLLAGRDLVAQAQTGTGKTLAFLLPMLETISAGKAYTQALIVTPTRELALQISKEAAPLAARLGLNVLSIYGGHAVEKQINQLKHQPHIVIGTPGRLLDHIRRKTINLGGVSRLVLDEADQMLHMGFLEEVEQVIAQTSVQRQTMLFSATIPAKIRALADRYMQRPADIRLKTQNITLDAIHQLIIETTPDGKLDKLCGLINQERPYLAMIFCHTKKRVIALTLALAERGYQVDELHGDLSQNKREQVLRRFRDAKVQLLVATDIAARGLDIEGITHVFNYDIPRDADSYIHRIGRTGRAGQPGTAVTFVVPGEHFYLRLIEQGIQASIQKQKNDSTGSAAATPAKPRPKAQSAKPPGAAPGKSKKRPDKATSHSGINLRSRRKDKPGAAPSAKAVSGKRRLAKRG</sequence>
<dbReference type="InterPro" id="IPR001650">
    <property type="entry name" value="Helicase_C-like"/>
</dbReference>
<dbReference type="GO" id="GO:0016787">
    <property type="term" value="F:hydrolase activity"/>
    <property type="evidence" value="ECO:0007669"/>
    <property type="project" value="UniProtKB-KW"/>
</dbReference>
<dbReference type="InterPro" id="IPR044742">
    <property type="entry name" value="DEAD/DEAH_RhlB"/>
</dbReference>
<evidence type="ECO:0000256" key="1">
    <source>
        <dbReference type="ARBA" id="ARBA00022741"/>
    </source>
</evidence>
<dbReference type="Pfam" id="PF00270">
    <property type="entry name" value="DEAD"/>
    <property type="match status" value="1"/>
</dbReference>
<proteinExistence type="inferred from homology"/>
<dbReference type="CDD" id="cd00268">
    <property type="entry name" value="DEADc"/>
    <property type="match status" value="1"/>
</dbReference>
<accession>A0A1G9U400</accession>
<evidence type="ECO:0000259" key="10">
    <source>
        <dbReference type="PROSITE" id="PS51195"/>
    </source>
</evidence>
<evidence type="ECO:0000259" key="9">
    <source>
        <dbReference type="PROSITE" id="PS51194"/>
    </source>
</evidence>
<keyword evidence="12" id="KW-1185">Reference proteome</keyword>
<dbReference type="PROSITE" id="PS51195">
    <property type="entry name" value="Q_MOTIF"/>
    <property type="match status" value="1"/>
</dbReference>
<feature type="domain" description="DEAD-box RNA helicase Q" evidence="10">
    <location>
        <begin position="3"/>
        <end position="31"/>
    </location>
</feature>
<comment type="similarity">
    <text evidence="5">Belongs to the DEAD box helicase family.</text>
</comment>
<evidence type="ECO:0000256" key="2">
    <source>
        <dbReference type="ARBA" id="ARBA00022801"/>
    </source>
</evidence>
<feature type="compositionally biased region" description="Polar residues" evidence="7">
    <location>
        <begin position="364"/>
        <end position="374"/>
    </location>
</feature>
<dbReference type="InterPro" id="IPR027417">
    <property type="entry name" value="P-loop_NTPase"/>
</dbReference>
<name>A0A1G9U400_9FIRM</name>
<dbReference type="PROSITE" id="PS51194">
    <property type="entry name" value="HELICASE_CTER"/>
    <property type="match status" value="1"/>
</dbReference>
<evidence type="ECO:0000256" key="5">
    <source>
        <dbReference type="ARBA" id="ARBA00038437"/>
    </source>
</evidence>
<dbReference type="GO" id="GO:0005524">
    <property type="term" value="F:ATP binding"/>
    <property type="evidence" value="ECO:0007669"/>
    <property type="project" value="UniProtKB-KW"/>
</dbReference>
<dbReference type="AlphaFoldDB" id="A0A1G9U400"/>
<dbReference type="SUPFAM" id="SSF52540">
    <property type="entry name" value="P-loop containing nucleoside triphosphate hydrolases"/>
    <property type="match status" value="1"/>
</dbReference>
<dbReference type="PANTHER" id="PTHR47959:SF1">
    <property type="entry name" value="ATP-DEPENDENT RNA HELICASE DBPA"/>
    <property type="match status" value="1"/>
</dbReference>
<dbReference type="OrthoDB" id="9805696at2"/>
<reference evidence="11 12" key="1">
    <citation type="submission" date="2016-10" db="EMBL/GenBank/DDBJ databases">
        <authorList>
            <person name="de Groot N.N."/>
        </authorList>
    </citation>
    <scope>NUCLEOTIDE SEQUENCE [LARGE SCALE GENOMIC DNA]</scope>
    <source>
        <strain evidence="11 12">DSM 1736</strain>
    </source>
</reference>
<protein>
    <submittedName>
        <fullName evidence="11">ATP-dependent RNA helicase DeaD</fullName>
    </submittedName>
</protein>
<dbReference type="SMART" id="SM00490">
    <property type="entry name" value="HELICc"/>
    <property type="match status" value="1"/>
</dbReference>
<gene>
    <name evidence="11" type="ORF">SAMN04488502_105181</name>
</gene>
<evidence type="ECO:0000259" key="8">
    <source>
        <dbReference type="PROSITE" id="PS51192"/>
    </source>
</evidence>
<dbReference type="EMBL" id="FNHB01000005">
    <property type="protein sequence ID" value="SDM54666.1"/>
    <property type="molecule type" value="Genomic_DNA"/>
</dbReference>
<feature type="domain" description="Helicase ATP-binding" evidence="8">
    <location>
        <begin position="34"/>
        <end position="204"/>
    </location>
</feature>
<dbReference type="InterPro" id="IPR050079">
    <property type="entry name" value="DEAD_box_RNA_helicase"/>
</dbReference>
<feature type="compositionally biased region" description="Low complexity" evidence="7">
    <location>
        <begin position="375"/>
        <end position="397"/>
    </location>
</feature>
<dbReference type="RefSeq" id="WP_092073140.1">
    <property type="nucleotide sequence ID" value="NZ_FNHB01000005.1"/>
</dbReference>
<dbReference type="GO" id="GO:0003724">
    <property type="term" value="F:RNA helicase activity"/>
    <property type="evidence" value="ECO:0007669"/>
    <property type="project" value="InterPro"/>
</dbReference>
<dbReference type="InterPro" id="IPR014014">
    <property type="entry name" value="RNA_helicase_DEAD_Q_motif"/>
</dbReference>
<feature type="domain" description="Helicase C-terminal" evidence="9">
    <location>
        <begin position="228"/>
        <end position="376"/>
    </location>
</feature>
<dbReference type="Proteomes" id="UP000214880">
    <property type="component" value="Unassembled WGS sequence"/>
</dbReference>
<dbReference type="GO" id="GO:0003676">
    <property type="term" value="F:nucleic acid binding"/>
    <property type="evidence" value="ECO:0007669"/>
    <property type="project" value="InterPro"/>
</dbReference>
<evidence type="ECO:0000313" key="11">
    <source>
        <dbReference type="EMBL" id="SDM54666.1"/>
    </source>
</evidence>
<dbReference type="PROSITE" id="PS51192">
    <property type="entry name" value="HELICASE_ATP_BIND_1"/>
    <property type="match status" value="1"/>
</dbReference>
<evidence type="ECO:0000256" key="4">
    <source>
        <dbReference type="ARBA" id="ARBA00022840"/>
    </source>
</evidence>
<dbReference type="CDD" id="cd18787">
    <property type="entry name" value="SF2_C_DEAD"/>
    <property type="match status" value="1"/>
</dbReference>
<feature type="region of interest" description="Disordered" evidence="7">
    <location>
        <begin position="364"/>
        <end position="441"/>
    </location>
</feature>
<keyword evidence="3 11" id="KW-0347">Helicase</keyword>
<organism evidence="11 12">
    <name type="scientific">Dendrosporobacter quercicolus</name>
    <dbReference type="NCBI Taxonomy" id="146817"/>
    <lineage>
        <taxon>Bacteria</taxon>
        <taxon>Bacillati</taxon>
        <taxon>Bacillota</taxon>
        <taxon>Negativicutes</taxon>
        <taxon>Selenomonadales</taxon>
        <taxon>Sporomusaceae</taxon>
        <taxon>Dendrosporobacter</taxon>
    </lineage>
</organism>
<evidence type="ECO:0000256" key="3">
    <source>
        <dbReference type="ARBA" id="ARBA00022806"/>
    </source>
</evidence>